<dbReference type="STRING" id="105231.A0A1Y1IP86"/>
<reference evidence="4 5" key="1">
    <citation type="journal article" date="2014" name="Nat. Commun.">
        <title>Klebsormidium flaccidum genome reveals primary factors for plant terrestrial adaptation.</title>
        <authorList>
            <person name="Hori K."/>
            <person name="Maruyama F."/>
            <person name="Fujisawa T."/>
            <person name="Togashi T."/>
            <person name="Yamamoto N."/>
            <person name="Seo M."/>
            <person name="Sato S."/>
            <person name="Yamada T."/>
            <person name="Mori H."/>
            <person name="Tajima N."/>
            <person name="Moriyama T."/>
            <person name="Ikeuchi M."/>
            <person name="Watanabe M."/>
            <person name="Wada H."/>
            <person name="Kobayashi K."/>
            <person name="Saito M."/>
            <person name="Masuda T."/>
            <person name="Sasaki-Sekimoto Y."/>
            <person name="Mashiguchi K."/>
            <person name="Awai K."/>
            <person name="Shimojima M."/>
            <person name="Masuda S."/>
            <person name="Iwai M."/>
            <person name="Nobusawa T."/>
            <person name="Narise T."/>
            <person name="Kondo S."/>
            <person name="Saito H."/>
            <person name="Sato R."/>
            <person name="Murakawa M."/>
            <person name="Ihara Y."/>
            <person name="Oshima-Yamada Y."/>
            <person name="Ohtaka K."/>
            <person name="Satoh M."/>
            <person name="Sonobe K."/>
            <person name="Ishii M."/>
            <person name="Ohtani R."/>
            <person name="Kanamori-Sato M."/>
            <person name="Honoki R."/>
            <person name="Miyazaki D."/>
            <person name="Mochizuki H."/>
            <person name="Umetsu J."/>
            <person name="Higashi K."/>
            <person name="Shibata D."/>
            <person name="Kamiya Y."/>
            <person name="Sato N."/>
            <person name="Nakamura Y."/>
            <person name="Tabata S."/>
            <person name="Ida S."/>
            <person name="Kurokawa K."/>
            <person name="Ohta H."/>
        </authorList>
    </citation>
    <scope>NUCLEOTIDE SEQUENCE [LARGE SCALE GENOMIC DNA]</scope>
    <source>
        <strain evidence="4 5">NIES-2285</strain>
    </source>
</reference>
<keyword evidence="2" id="KW-0433">Leucine-rich repeat</keyword>
<evidence type="ECO:0000313" key="5">
    <source>
        <dbReference type="Proteomes" id="UP000054558"/>
    </source>
</evidence>
<gene>
    <name evidence="4" type="ORF">KFL_010190050</name>
</gene>
<evidence type="ECO:0000256" key="2">
    <source>
        <dbReference type="ARBA" id="ARBA00022614"/>
    </source>
</evidence>
<dbReference type="SMART" id="SM00368">
    <property type="entry name" value="LRR_RI"/>
    <property type="match status" value="4"/>
</dbReference>
<organism evidence="4 5">
    <name type="scientific">Klebsormidium nitens</name>
    <name type="common">Green alga</name>
    <name type="synonym">Ulothrix nitens</name>
    <dbReference type="NCBI Taxonomy" id="105231"/>
    <lineage>
        <taxon>Eukaryota</taxon>
        <taxon>Viridiplantae</taxon>
        <taxon>Streptophyta</taxon>
        <taxon>Klebsormidiophyceae</taxon>
        <taxon>Klebsormidiales</taxon>
        <taxon>Klebsormidiaceae</taxon>
        <taxon>Klebsormidium</taxon>
    </lineage>
</organism>
<proteinExistence type="predicted"/>
<dbReference type="PANTHER" id="PTHR24113:SF12">
    <property type="entry name" value="RAN GTPASE-ACTIVATING PROTEIN 1"/>
    <property type="match status" value="1"/>
</dbReference>
<sequence length="284" mass="29455">MFLSSLSMLSSLAVRGSEVLKGSLDLIPGNLTGQFTIPELGKSVTGETAMLALNNDVAIPAILLSNLVHPLNVVAPSLALDVTADHAFPAFRSGAVKAASIEALAPALGQLIGLASLDMSGTYLWEAGWTALAPELVKLTKLENLYLAVNDVPATGLANLDEIVGLTDLDLTATQIGEAGAVALAPVLGKLKELTSLSLHSNNVGDAGLIALAPMLGKLSWILSLNLQNNQLGDACIDALTLEMDKLTGLSSINLGSNKFSDAGQVALALELSKLRRLRFVNLG</sequence>
<dbReference type="OrthoDB" id="120976at2759"/>
<dbReference type="Pfam" id="PF13516">
    <property type="entry name" value="LRR_6"/>
    <property type="match status" value="3"/>
</dbReference>
<keyword evidence="3" id="KW-0677">Repeat</keyword>
<evidence type="ECO:0000256" key="3">
    <source>
        <dbReference type="ARBA" id="ARBA00022737"/>
    </source>
</evidence>
<dbReference type="AlphaFoldDB" id="A0A1Y1IP86"/>
<dbReference type="GO" id="GO:0005096">
    <property type="term" value="F:GTPase activator activity"/>
    <property type="evidence" value="ECO:0007669"/>
    <property type="project" value="UniProtKB-KW"/>
</dbReference>
<dbReference type="InterPro" id="IPR032675">
    <property type="entry name" value="LRR_dom_sf"/>
</dbReference>
<dbReference type="Gene3D" id="3.80.10.10">
    <property type="entry name" value="Ribonuclease Inhibitor"/>
    <property type="match status" value="1"/>
</dbReference>
<dbReference type="SUPFAM" id="SSF52047">
    <property type="entry name" value="RNI-like"/>
    <property type="match status" value="1"/>
</dbReference>
<keyword evidence="1" id="KW-0343">GTPase activation</keyword>
<dbReference type="InterPro" id="IPR001611">
    <property type="entry name" value="Leu-rich_rpt"/>
</dbReference>
<evidence type="ECO:0000256" key="1">
    <source>
        <dbReference type="ARBA" id="ARBA00022468"/>
    </source>
</evidence>
<dbReference type="EMBL" id="DF237968">
    <property type="protein sequence ID" value="GAQ92463.1"/>
    <property type="molecule type" value="Genomic_DNA"/>
</dbReference>
<dbReference type="InterPro" id="IPR027038">
    <property type="entry name" value="RanGap"/>
</dbReference>
<protein>
    <submittedName>
        <fullName evidence="4">Leucine rich repeat-containing protein</fullName>
    </submittedName>
</protein>
<dbReference type="Proteomes" id="UP000054558">
    <property type="component" value="Unassembled WGS sequence"/>
</dbReference>
<accession>A0A1Y1IP86</accession>
<dbReference type="PANTHER" id="PTHR24113">
    <property type="entry name" value="RAN GTPASE-ACTIVATING PROTEIN 1"/>
    <property type="match status" value="1"/>
</dbReference>
<dbReference type="OMA" id="NTIMFLK"/>
<evidence type="ECO:0000313" key="4">
    <source>
        <dbReference type="EMBL" id="GAQ92463.1"/>
    </source>
</evidence>
<name>A0A1Y1IP86_KLENI</name>
<keyword evidence="5" id="KW-1185">Reference proteome</keyword>